<dbReference type="EMBL" id="CU466930">
    <property type="protein sequence ID" value="CAO81277.1"/>
    <property type="molecule type" value="Genomic_DNA"/>
</dbReference>
<gene>
    <name evidence="1" type="ordered locus">CLOAM1425</name>
</gene>
<accession>B0VJ66</accession>
<proteinExistence type="predicted"/>
<reference evidence="1 2" key="1">
    <citation type="journal article" date="2008" name="J. Bacteriol.">
        <title>'Candidatus Cloacamonas acidaminovorans': genome sequence reconstruction provides a first glimpse of a new bacterial division.</title>
        <authorList>
            <person name="Pelletier E."/>
            <person name="Kreimeyer A."/>
            <person name="Bocs S."/>
            <person name="Rouy Z."/>
            <person name="Gyapay G."/>
            <person name="Chouari R."/>
            <person name="Riviere D."/>
            <person name="Ganesan A."/>
            <person name="Daegelen P."/>
            <person name="Sghir A."/>
            <person name="Cohen G.N."/>
            <person name="Medigue C."/>
            <person name="Weissenbach J."/>
            <person name="Le Paslier D."/>
        </authorList>
    </citation>
    <scope>NUCLEOTIDE SEQUENCE [LARGE SCALE GENOMIC DNA]</scope>
    <source>
        <strain evidence="2">Evry</strain>
    </source>
</reference>
<protein>
    <submittedName>
        <fullName evidence="1">Uncharacterized protein</fullName>
    </submittedName>
</protein>
<dbReference type="RefSeq" id="WP_015425135.1">
    <property type="nucleotide sequence ID" value="NC_020449.1"/>
</dbReference>
<organism evidence="1 2">
    <name type="scientific">Cloacimonas acidaminovorans (strain Evry)</name>
    <dbReference type="NCBI Taxonomy" id="459349"/>
    <lineage>
        <taxon>Bacteria</taxon>
        <taxon>Pseudomonadati</taxon>
        <taxon>Candidatus Cloacimonadota</taxon>
        <taxon>Candidatus Cloacimonadia</taxon>
        <taxon>Candidatus Cloacimonadales</taxon>
        <taxon>Candidatus Cloacimonadaceae</taxon>
        <taxon>Candidatus Cloacimonas</taxon>
    </lineage>
</organism>
<dbReference type="AlphaFoldDB" id="B0VJ66"/>
<evidence type="ECO:0000313" key="2">
    <source>
        <dbReference type="Proteomes" id="UP000002019"/>
    </source>
</evidence>
<dbReference type="STRING" id="459349.CLOAM1425"/>
<keyword evidence="2" id="KW-1185">Reference proteome</keyword>
<dbReference type="KEGG" id="caci:CLOAM1425"/>
<name>B0VJ66_CLOAI</name>
<dbReference type="HOGENOM" id="CLU_3041830_0_0_0"/>
<evidence type="ECO:0000313" key="1">
    <source>
        <dbReference type="EMBL" id="CAO81277.1"/>
    </source>
</evidence>
<dbReference type="Proteomes" id="UP000002019">
    <property type="component" value="Chromosome"/>
</dbReference>
<sequence>MNGDNILIKELATRINKLVNIPLINEQNEQAFFELIISILLGIFLDEVDKQLLK</sequence>